<gene>
    <name evidence="5" type="ORF">D3H35_19290</name>
</gene>
<feature type="compositionally biased region" description="Basic and acidic residues" evidence="2">
    <location>
        <begin position="483"/>
        <end position="500"/>
    </location>
</feature>
<reference evidence="5 6" key="1">
    <citation type="submission" date="2018-09" db="EMBL/GenBank/DDBJ databases">
        <title>Cohnella cavernae sp. nov., isolated from a karst cave.</title>
        <authorList>
            <person name="Zhu H."/>
        </authorList>
    </citation>
    <scope>NUCLEOTIDE SEQUENCE [LARGE SCALE GENOMIC DNA]</scope>
    <source>
        <strain evidence="5 6">K2E09-144</strain>
    </source>
</reference>
<sequence>MRVSNILEFTENHRYTVYRDFALSGLDRAVLTRLYQPMVGAFAIGLYLLLYHQMGDDRTGYAAPDSQRKLFLGLDLEMNPSGRKALIDNASKLEAVGLMQAYRHHDPVSEETLYEYALNRPLSIGEFFASMHLTLLLRDKIGKPAVMELRGELMEDAPAGLARFVNREEVTVPFYELFQIGGGTVDRELEQALAESAPTRERTISSAKPEKIRQSDILLRFPRGSANRVHVERLHLSPESMGQINYLAYKFDLDVPEVCRLLDEDGLFHNDGTLQWDEMNRRANLVYRQDRKRDEERERFMARGEGRSDAARDEPADPLDPSYLLNVPERFLAEVSQDRYNEMLRREPYTRMLEKYFPGSVPDSFIRIFEKIDLNYKLPEPVINVLIHYVLGMKHAQRLTGAFIDSVASNMLAKGIDTFRRAVAYVREQDKLNASLERKKRGETEGSGQAAGSSGGSSRGRTTRRKPDMPVVADRGPTQEVSAEEREKMRELARKLKGDG</sequence>
<comment type="similarity">
    <text evidence="1">Belongs to the DnaB/DnaD family.</text>
</comment>
<name>A0A398CKU2_9BACL</name>
<dbReference type="InterPro" id="IPR058660">
    <property type="entry name" value="WHD_DnaB"/>
</dbReference>
<evidence type="ECO:0000256" key="2">
    <source>
        <dbReference type="SAM" id="MobiDB-lite"/>
    </source>
</evidence>
<keyword evidence="5" id="KW-0378">Hydrolase</keyword>
<keyword evidence="5" id="KW-0067">ATP-binding</keyword>
<organism evidence="5 6">
    <name type="scientific">Cohnella faecalis</name>
    <dbReference type="NCBI Taxonomy" id="2315694"/>
    <lineage>
        <taxon>Bacteria</taxon>
        <taxon>Bacillati</taxon>
        <taxon>Bacillota</taxon>
        <taxon>Bacilli</taxon>
        <taxon>Bacillales</taxon>
        <taxon>Paenibacillaceae</taxon>
        <taxon>Cohnella</taxon>
    </lineage>
</organism>
<proteinExistence type="inferred from homology"/>
<feature type="domain" description="Replicative helicase loading/DNA remodeling protein DnaB N-terminal winged helix" evidence="4">
    <location>
        <begin position="13"/>
        <end position="182"/>
    </location>
</feature>
<comment type="caution">
    <text evidence="5">The sequence shown here is derived from an EMBL/GenBank/DDBJ whole genome shotgun (WGS) entry which is preliminary data.</text>
</comment>
<protein>
    <submittedName>
        <fullName evidence="5">Helicase DnaB</fullName>
    </submittedName>
</protein>
<dbReference type="OrthoDB" id="2082007at2"/>
<dbReference type="InterPro" id="IPR006343">
    <property type="entry name" value="DnaB/C_C"/>
</dbReference>
<dbReference type="GO" id="GO:0004386">
    <property type="term" value="F:helicase activity"/>
    <property type="evidence" value="ECO:0007669"/>
    <property type="project" value="UniProtKB-KW"/>
</dbReference>
<dbReference type="Pfam" id="PF07261">
    <property type="entry name" value="DnaB_2"/>
    <property type="match status" value="1"/>
</dbReference>
<dbReference type="EMBL" id="QXJM01000039">
    <property type="protein sequence ID" value="RIE02782.1"/>
    <property type="molecule type" value="Genomic_DNA"/>
</dbReference>
<evidence type="ECO:0000256" key="1">
    <source>
        <dbReference type="ARBA" id="ARBA00093462"/>
    </source>
</evidence>
<dbReference type="RefSeq" id="WP_119150817.1">
    <property type="nucleotide sequence ID" value="NZ_JBHSOV010000035.1"/>
</dbReference>
<keyword evidence="6" id="KW-1185">Reference proteome</keyword>
<feature type="region of interest" description="Disordered" evidence="2">
    <location>
        <begin position="436"/>
        <end position="500"/>
    </location>
</feature>
<evidence type="ECO:0000313" key="6">
    <source>
        <dbReference type="Proteomes" id="UP000266340"/>
    </source>
</evidence>
<dbReference type="AlphaFoldDB" id="A0A398CKU2"/>
<evidence type="ECO:0000259" key="4">
    <source>
        <dbReference type="Pfam" id="PF25888"/>
    </source>
</evidence>
<keyword evidence="5" id="KW-0347">Helicase</keyword>
<dbReference type="Pfam" id="PF25888">
    <property type="entry name" value="WHD_DnaB"/>
    <property type="match status" value="1"/>
</dbReference>
<dbReference type="Proteomes" id="UP000266340">
    <property type="component" value="Unassembled WGS sequence"/>
</dbReference>
<accession>A0A398CKU2</accession>
<evidence type="ECO:0000259" key="3">
    <source>
        <dbReference type="Pfam" id="PF07261"/>
    </source>
</evidence>
<evidence type="ECO:0000313" key="5">
    <source>
        <dbReference type="EMBL" id="RIE02782.1"/>
    </source>
</evidence>
<keyword evidence="5" id="KW-0547">Nucleotide-binding</keyword>
<feature type="domain" description="DnaB/C C-terminal" evidence="3">
    <location>
        <begin position="352"/>
        <end position="425"/>
    </location>
</feature>